<protein>
    <submittedName>
        <fullName evidence="1">Uncharacterized protein</fullName>
    </submittedName>
</protein>
<reference evidence="1 2" key="1">
    <citation type="journal article" date="2013" name="Stand. Genomic Sci.">
        <title>Complete genome sequence of Dehalobacter restrictus PER-K23(T.).</title>
        <authorList>
            <person name="Kruse T."/>
            <person name="Maillard J."/>
            <person name="Goodwin L."/>
            <person name="Woyke T."/>
            <person name="Teshima H."/>
            <person name="Bruce D."/>
            <person name="Detter C."/>
            <person name="Tapia R."/>
            <person name="Han C."/>
            <person name="Huntemann M."/>
            <person name="Wei C.L."/>
            <person name="Han J."/>
            <person name="Chen A."/>
            <person name="Kyrpides N."/>
            <person name="Szeto E."/>
            <person name="Markowitz V."/>
            <person name="Ivanova N."/>
            <person name="Pagani I."/>
            <person name="Pati A."/>
            <person name="Pitluck S."/>
            <person name="Nolan M."/>
            <person name="Holliger C."/>
            <person name="Smidt H."/>
        </authorList>
    </citation>
    <scope>NUCLEOTIDE SEQUENCE [LARGE SCALE GENOMIC DNA]</scope>
    <source>
        <strain evidence="2">DSM 9455</strain>
    </source>
</reference>
<keyword evidence="2" id="KW-1185">Reference proteome</keyword>
<dbReference type="EMBL" id="CP007033">
    <property type="protein sequence ID" value="AHF11205.1"/>
    <property type="molecule type" value="Genomic_DNA"/>
</dbReference>
<dbReference type="Proteomes" id="UP000018934">
    <property type="component" value="Chromosome"/>
</dbReference>
<gene>
    <name evidence="1" type="ORF">DEHRE_01390</name>
</gene>
<evidence type="ECO:0000313" key="1">
    <source>
        <dbReference type="EMBL" id="AHF11205.1"/>
    </source>
</evidence>
<accession>A0ABN4BVW8</accession>
<organism evidence="1 2">
    <name type="scientific">Dehalobacter restrictus (strain DSM 9455 / PER-K23)</name>
    <dbReference type="NCBI Taxonomy" id="871738"/>
    <lineage>
        <taxon>Bacteria</taxon>
        <taxon>Bacillati</taxon>
        <taxon>Bacillota</taxon>
        <taxon>Clostridia</taxon>
        <taxon>Eubacteriales</taxon>
        <taxon>Desulfitobacteriaceae</taxon>
        <taxon>Dehalobacter</taxon>
    </lineage>
</organism>
<sequence>MFNAIHAKNAVDETGKTSSVMIDKKNPGFYQTVTAVKNGEVYTQMAKDYGGFKKVVLK</sequence>
<evidence type="ECO:0000313" key="2">
    <source>
        <dbReference type="Proteomes" id="UP000018934"/>
    </source>
</evidence>
<name>A0ABN4BVW8_DEHRP</name>
<proteinExistence type="predicted"/>